<evidence type="ECO:0000313" key="2">
    <source>
        <dbReference type="Proteomes" id="UP001341135"/>
    </source>
</evidence>
<dbReference type="EMBL" id="AP028907">
    <property type="protein sequence ID" value="BES82360.1"/>
    <property type="molecule type" value="Genomic_DNA"/>
</dbReference>
<reference evidence="1 2" key="1">
    <citation type="submission" date="2023-09" db="EMBL/GenBank/DDBJ databases">
        <title>Pyrofollis japonicus gen. nov. sp. nov., a novel member of the family Pyrodictiaceae isolated from the Iheya North hydrothermal field.</title>
        <authorList>
            <person name="Miyazaki U."/>
            <person name="Sanari M."/>
            <person name="Tame A."/>
            <person name="Kitajima M."/>
            <person name="Okamoto A."/>
            <person name="Sawayama S."/>
            <person name="Miyazaki J."/>
            <person name="Takai K."/>
            <person name="Nakagawa S."/>
        </authorList>
    </citation>
    <scope>NUCLEOTIDE SEQUENCE [LARGE SCALE GENOMIC DNA]</scope>
    <source>
        <strain evidence="1 2">AV2</strain>
    </source>
</reference>
<name>A0ABN6ZU03_9CREN</name>
<evidence type="ECO:0000313" key="1">
    <source>
        <dbReference type="EMBL" id="BES82360.1"/>
    </source>
</evidence>
<sequence>MATIIEDEEVWSLAASCKCRIPISLGDCYTLAAAKRYRLRPLFLKPEKELLESAERIRQWLDGDPEYLTPPPPRSSG</sequence>
<dbReference type="Proteomes" id="UP001341135">
    <property type="component" value="Chromosome"/>
</dbReference>
<protein>
    <recommendedName>
        <fullName evidence="3">PIN domain-containing protein</fullName>
    </recommendedName>
</protein>
<dbReference type="RefSeq" id="WP_338249610.1">
    <property type="nucleotide sequence ID" value="NZ_AP028907.1"/>
</dbReference>
<proteinExistence type="predicted"/>
<dbReference type="GeneID" id="89289932"/>
<gene>
    <name evidence="1" type="ORF">PABY_19270</name>
</gene>
<keyword evidence="2" id="KW-1185">Reference proteome</keyword>
<accession>A0ABN6ZU03</accession>
<organism evidence="1 2">
    <name type="scientific">Pyrodictium abyssi</name>
    <dbReference type="NCBI Taxonomy" id="54256"/>
    <lineage>
        <taxon>Archaea</taxon>
        <taxon>Thermoproteota</taxon>
        <taxon>Thermoprotei</taxon>
        <taxon>Desulfurococcales</taxon>
        <taxon>Pyrodictiaceae</taxon>
        <taxon>Pyrodictium</taxon>
    </lineage>
</organism>
<evidence type="ECO:0008006" key="3">
    <source>
        <dbReference type="Google" id="ProtNLM"/>
    </source>
</evidence>